<feature type="chain" id="PRO_5045958003" evidence="1">
    <location>
        <begin position="22"/>
        <end position="472"/>
    </location>
</feature>
<dbReference type="Gene3D" id="3.90.210.10">
    <property type="entry name" value="Heat-Labile Enterotoxin, subunit A"/>
    <property type="match status" value="1"/>
</dbReference>
<dbReference type="Proteomes" id="UP000726136">
    <property type="component" value="Unassembled WGS sequence"/>
</dbReference>
<sequence length="472" mass="54278">MITLFKVLILALMLVTNLSLAMDPPDAPESTTFRPSPMEAPDNPLPTIFYRADTRPPYINAETSDGLWVETPFIGQGVFEVGLQPLGDDTNIANHVQGATTFNGRGTTNFVALTTSENFAVSWGPTILGWPLSARRHGKPYLYIADTYFVYAIRPNAHIYNMYDTFQFNIKYLKKLNKGVMTESQMRDKVDTYRHQEEWVAFGHTPVDHIMWADEYRLTSQGSIHVRRIPNPLFVSAHTFPNRTPLVIQPEETQLSFLDQVRRVFSTPDGQTYPIAFLSCMSFLHNFRHRDPREIDGSDDLDICPELKYTYVPKSLQIVRNPQNIKVEMKMQVPWYSVYKATNYYNREDYPENCTVEIQDYHLYVRCNATPPYPTSYYLHLGAGGPANTWIDQSCIFSFSEQEENGQFVVNIRDLHVVGSQYALALYDYTIKQAFSGTGGWWSNIRITPIYPVLPDEQPSNCIWNRSRNHEL</sequence>
<protein>
    <submittedName>
        <fullName evidence="2">Uncharacterized protein</fullName>
    </submittedName>
</protein>
<reference evidence="2 3" key="1">
    <citation type="journal article" date="2021" name="PeerJ">
        <title>Analysis of 44 Vibrio anguillarum genomes reveals high genetic diversity.</title>
        <authorList>
            <person name="Hansen M.J."/>
            <person name="Dalsgaard I."/>
        </authorList>
    </citation>
    <scope>NUCLEOTIDE SEQUENCE [LARGE SCALE GENOMIC DNA]</scope>
    <source>
        <strain evidence="2 3">040915-1/1B</strain>
    </source>
</reference>
<keyword evidence="1" id="KW-0732">Signal</keyword>
<evidence type="ECO:0000313" key="2">
    <source>
        <dbReference type="EMBL" id="MBF4373591.1"/>
    </source>
</evidence>
<dbReference type="EMBL" id="RDPI01000011">
    <property type="protein sequence ID" value="MBF4373591.1"/>
    <property type="molecule type" value="Genomic_DNA"/>
</dbReference>
<proteinExistence type="predicted"/>
<name>A0ABR9Z557_VIBAN</name>
<keyword evidence="3" id="KW-1185">Reference proteome</keyword>
<comment type="caution">
    <text evidence="2">The sequence shown here is derived from an EMBL/GenBank/DDBJ whole genome shotgun (WGS) entry which is preliminary data.</text>
</comment>
<evidence type="ECO:0000313" key="3">
    <source>
        <dbReference type="Proteomes" id="UP000726136"/>
    </source>
</evidence>
<dbReference type="SUPFAM" id="SSF56399">
    <property type="entry name" value="ADP-ribosylation"/>
    <property type="match status" value="1"/>
</dbReference>
<feature type="signal peptide" evidence="1">
    <location>
        <begin position="1"/>
        <end position="21"/>
    </location>
</feature>
<accession>A0ABR9Z557</accession>
<organism evidence="2 3">
    <name type="scientific">Vibrio anguillarum</name>
    <name type="common">Listonella anguillarum</name>
    <dbReference type="NCBI Taxonomy" id="55601"/>
    <lineage>
        <taxon>Bacteria</taxon>
        <taxon>Pseudomonadati</taxon>
        <taxon>Pseudomonadota</taxon>
        <taxon>Gammaproteobacteria</taxon>
        <taxon>Vibrionales</taxon>
        <taxon>Vibrionaceae</taxon>
        <taxon>Vibrio</taxon>
    </lineage>
</organism>
<dbReference type="RefSeq" id="WP_142627259.1">
    <property type="nucleotide sequence ID" value="NZ_RDPI01000011.1"/>
</dbReference>
<gene>
    <name evidence="2" type="ORF">EAY46_10950</name>
</gene>
<evidence type="ECO:0000256" key="1">
    <source>
        <dbReference type="SAM" id="SignalP"/>
    </source>
</evidence>